<dbReference type="InterPro" id="IPR019614">
    <property type="entry name" value="SAM-dep_methyl-trfase"/>
</dbReference>
<reference evidence="10 11" key="1">
    <citation type="journal article" date="2024" name="Nat. Commun.">
        <title>Phylogenomics reveals the evolutionary origins of lichenization in chlorophyte algae.</title>
        <authorList>
            <person name="Puginier C."/>
            <person name="Libourel C."/>
            <person name="Otte J."/>
            <person name="Skaloud P."/>
            <person name="Haon M."/>
            <person name="Grisel S."/>
            <person name="Petersen M."/>
            <person name="Berrin J.G."/>
            <person name="Delaux P.M."/>
            <person name="Dal Grande F."/>
            <person name="Keller J."/>
        </authorList>
    </citation>
    <scope>NUCLEOTIDE SEQUENCE [LARGE SCALE GENOMIC DNA]</scope>
    <source>
        <strain evidence="10 11">SAG 2145</strain>
    </source>
</reference>
<name>A0AAW1QK84_9CHLO</name>
<keyword evidence="11" id="KW-1185">Reference proteome</keyword>
<dbReference type="InterPro" id="IPR036974">
    <property type="entry name" value="PUA_sf"/>
</dbReference>
<comment type="subcellular location">
    <subcellularLocation>
        <location evidence="1">Cytoplasm</location>
    </subcellularLocation>
</comment>
<evidence type="ECO:0000256" key="6">
    <source>
        <dbReference type="ARBA" id="ARBA00022691"/>
    </source>
</evidence>
<dbReference type="GO" id="GO:0005737">
    <property type="term" value="C:cytoplasm"/>
    <property type="evidence" value="ECO:0007669"/>
    <property type="project" value="UniProtKB-SubCell"/>
</dbReference>
<dbReference type="Proteomes" id="UP001438707">
    <property type="component" value="Unassembled WGS sequence"/>
</dbReference>
<dbReference type="CDD" id="cd21153">
    <property type="entry name" value="PUA_RlmI"/>
    <property type="match status" value="1"/>
</dbReference>
<keyword evidence="7" id="KW-0694">RNA-binding</keyword>
<evidence type="ECO:0000313" key="11">
    <source>
        <dbReference type="Proteomes" id="UP001438707"/>
    </source>
</evidence>
<evidence type="ECO:0000256" key="7">
    <source>
        <dbReference type="ARBA" id="ARBA00022884"/>
    </source>
</evidence>
<keyword evidence="5" id="KW-0808">Transferase</keyword>
<evidence type="ECO:0000256" key="5">
    <source>
        <dbReference type="ARBA" id="ARBA00022679"/>
    </source>
</evidence>
<keyword evidence="4" id="KW-0489">Methyltransferase</keyword>
<dbReference type="GO" id="GO:0003723">
    <property type="term" value="F:RNA binding"/>
    <property type="evidence" value="ECO:0007669"/>
    <property type="project" value="UniProtKB-KW"/>
</dbReference>
<dbReference type="Gene3D" id="3.40.50.150">
    <property type="entry name" value="Vaccinia Virus protein VP39"/>
    <property type="match status" value="1"/>
</dbReference>
<evidence type="ECO:0000313" key="10">
    <source>
        <dbReference type="EMBL" id="KAK9821839.1"/>
    </source>
</evidence>
<evidence type="ECO:0000256" key="1">
    <source>
        <dbReference type="ARBA" id="ARBA00004496"/>
    </source>
</evidence>
<evidence type="ECO:0000256" key="8">
    <source>
        <dbReference type="ARBA" id="ARBA00038091"/>
    </source>
</evidence>
<dbReference type="GO" id="GO:0032259">
    <property type="term" value="P:methylation"/>
    <property type="evidence" value="ECO:0007669"/>
    <property type="project" value="UniProtKB-KW"/>
</dbReference>
<evidence type="ECO:0000256" key="3">
    <source>
        <dbReference type="ARBA" id="ARBA00022552"/>
    </source>
</evidence>
<keyword evidence="2" id="KW-0963">Cytoplasm</keyword>
<gene>
    <name evidence="10" type="ORF">WJX74_003253</name>
</gene>
<dbReference type="PANTHER" id="PTHR42873">
    <property type="entry name" value="RIBOSOMAL RNA LARGE SUBUNIT METHYLTRANSFERASE"/>
    <property type="match status" value="1"/>
</dbReference>
<dbReference type="Gene3D" id="3.30.750.80">
    <property type="entry name" value="RNA methyltransferase domain (HRMD) like"/>
    <property type="match status" value="1"/>
</dbReference>
<dbReference type="Pfam" id="PF17785">
    <property type="entry name" value="PUA_3"/>
    <property type="match status" value="1"/>
</dbReference>
<protein>
    <recommendedName>
        <fullName evidence="9">PUA domain-containing protein</fullName>
    </recommendedName>
</protein>
<accession>A0AAW1QK84</accession>
<comment type="caution">
    <text evidence="10">The sequence shown here is derived from an EMBL/GenBank/DDBJ whole genome shotgun (WGS) entry which is preliminary data.</text>
</comment>
<comment type="similarity">
    <text evidence="8">Belongs to the methyltransferase superfamily. RlmI family.</text>
</comment>
<organism evidence="10 11">
    <name type="scientific">Apatococcus lobatus</name>
    <dbReference type="NCBI Taxonomy" id="904363"/>
    <lineage>
        <taxon>Eukaryota</taxon>
        <taxon>Viridiplantae</taxon>
        <taxon>Chlorophyta</taxon>
        <taxon>core chlorophytes</taxon>
        <taxon>Trebouxiophyceae</taxon>
        <taxon>Chlorellales</taxon>
        <taxon>Chlorellaceae</taxon>
        <taxon>Apatococcus</taxon>
    </lineage>
</organism>
<dbReference type="AlphaFoldDB" id="A0AAW1QK84"/>
<dbReference type="PANTHER" id="PTHR42873:SF1">
    <property type="entry name" value="S-ADENOSYLMETHIONINE-DEPENDENT METHYLTRANSFERASE DOMAIN-CONTAINING PROTEIN"/>
    <property type="match status" value="1"/>
</dbReference>
<dbReference type="GO" id="GO:0008168">
    <property type="term" value="F:methyltransferase activity"/>
    <property type="evidence" value="ECO:0007669"/>
    <property type="project" value="UniProtKB-KW"/>
</dbReference>
<dbReference type="SUPFAM" id="SSF88697">
    <property type="entry name" value="PUA domain-like"/>
    <property type="match status" value="1"/>
</dbReference>
<dbReference type="Pfam" id="PF10672">
    <property type="entry name" value="Methyltrans_SAM"/>
    <property type="match status" value="1"/>
</dbReference>
<evidence type="ECO:0000256" key="4">
    <source>
        <dbReference type="ARBA" id="ARBA00022603"/>
    </source>
</evidence>
<evidence type="ECO:0000259" key="9">
    <source>
        <dbReference type="SMART" id="SM00359"/>
    </source>
</evidence>
<feature type="domain" description="PUA" evidence="9">
    <location>
        <begin position="40"/>
        <end position="123"/>
    </location>
</feature>
<proteinExistence type="inferred from homology"/>
<sequence length="464" mass="49814">MYRQGLRAGGAPASLWAREPWRSPRLPARCASAVPLTELPRVVLKAGKARLFSKGGHPLVYGGAVDRVVGRPTPKAGDAVVVADGADAPIAWGLFNPDSMFRVRIMQAMHEVGKPAGGAPVAEAHVSVERVLTARIAAAHQLRKTLQLPSAFTNVYRLINSEGDRLSGLVVDILNDRLIVASTAAWAERYREHLEHCLKEVTGLQHVVWRPNEALLQEEGLAYSRPSPDAPLAQASDQEAEQPVRICEGGLHFLAQPMGQKTGFYADQRDSRALVRTLAAGKHVLDLYCFTGGFALNAALGGAASVRGLDTSRPAIELARQNADLNSRESSAPEFLVDDAAAFMRREVDALATSSSKAQQPDLIILDPPKLAPNRKTLNRALHHYHRLNTLAMKLVAPGGLLMTCSCSGAVAQSNTFLPMLQEAATAAGRRITVLRMAGASPDHTLDPNCPEGSYLTNVLLAVS</sequence>
<dbReference type="CDD" id="cd11572">
    <property type="entry name" value="RlmI_M_like"/>
    <property type="match status" value="1"/>
</dbReference>
<evidence type="ECO:0000256" key="2">
    <source>
        <dbReference type="ARBA" id="ARBA00022490"/>
    </source>
</evidence>
<dbReference type="CDD" id="cd02440">
    <property type="entry name" value="AdoMet_MTases"/>
    <property type="match status" value="1"/>
</dbReference>
<dbReference type="InterPro" id="IPR015947">
    <property type="entry name" value="PUA-like_sf"/>
</dbReference>
<keyword evidence="6" id="KW-0949">S-adenosyl-L-methionine</keyword>
<dbReference type="SMART" id="SM00359">
    <property type="entry name" value="PUA"/>
    <property type="match status" value="1"/>
</dbReference>
<dbReference type="PROSITE" id="PS50890">
    <property type="entry name" value="PUA"/>
    <property type="match status" value="1"/>
</dbReference>
<dbReference type="InterPro" id="IPR002478">
    <property type="entry name" value="PUA"/>
</dbReference>
<dbReference type="InterPro" id="IPR029063">
    <property type="entry name" value="SAM-dependent_MTases_sf"/>
</dbReference>
<dbReference type="Gene3D" id="2.30.130.10">
    <property type="entry name" value="PUA domain"/>
    <property type="match status" value="1"/>
</dbReference>
<dbReference type="SUPFAM" id="SSF53335">
    <property type="entry name" value="S-adenosyl-L-methionine-dependent methyltransferases"/>
    <property type="match status" value="1"/>
</dbReference>
<dbReference type="EMBL" id="JALJOS010000035">
    <property type="protein sequence ID" value="KAK9821839.1"/>
    <property type="molecule type" value="Genomic_DNA"/>
</dbReference>
<dbReference type="InterPro" id="IPR041532">
    <property type="entry name" value="RlmI-like_PUA"/>
</dbReference>
<dbReference type="GO" id="GO:0006364">
    <property type="term" value="P:rRNA processing"/>
    <property type="evidence" value="ECO:0007669"/>
    <property type="project" value="UniProtKB-KW"/>
</dbReference>
<keyword evidence="3" id="KW-0698">rRNA processing</keyword>